<dbReference type="RefSeq" id="XP_013342548.1">
    <property type="nucleotide sequence ID" value="XM_013487094.1"/>
</dbReference>
<proteinExistence type="predicted"/>
<dbReference type="PANTHER" id="PTHR42083:SF1">
    <property type="entry name" value="MARVEL DOMAIN-CONTAINING PROTEIN"/>
    <property type="match status" value="1"/>
</dbReference>
<dbReference type="HOGENOM" id="CLU_096567_1_1_1"/>
<protein>
    <recommendedName>
        <fullName evidence="4">MARVEL domain-containing protein</fullName>
    </recommendedName>
</protein>
<dbReference type="GeneID" id="25364261"/>
<evidence type="ECO:0000256" key="1">
    <source>
        <dbReference type="SAM" id="Phobius"/>
    </source>
</evidence>
<dbReference type="AlphaFoldDB" id="A0A074Y912"/>
<accession>A0A074Y912</accession>
<evidence type="ECO:0000313" key="3">
    <source>
        <dbReference type="Proteomes" id="UP000030641"/>
    </source>
</evidence>
<dbReference type="Proteomes" id="UP000030641">
    <property type="component" value="Unassembled WGS sequence"/>
</dbReference>
<dbReference type="InParanoid" id="A0A074Y912"/>
<organism evidence="2 3">
    <name type="scientific">Aureobasidium subglaciale (strain EXF-2481)</name>
    <name type="common">Aureobasidium pullulans var. subglaciale</name>
    <dbReference type="NCBI Taxonomy" id="1043005"/>
    <lineage>
        <taxon>Eukaryota</taxon>
        <taxon>Fungi</taxon>
        <taxon>Dikarya</taxon>
        <taxon>Ascomycota</taxon>
        <taxon>Pezizomycotina</taxon>
        <taxon>Dothideomycetes</taxon>
        <taxon>Dothideomycetidae</taxon>
        <taxon>Dothideales</taxon>
        <taxon>Saccotheciaceae</taxon>
        <taxon>Aureobasidium</taxon>
    </lineage>
</organism>
<evidence type="ECO:0008006" key="4">
    <source>
        <dbReference type="Google" id="ProtNLM"/>
    </source>
</evidence>
<feature type="transmembrane region" description="Helical" evidence="1">
    <location>
        <begin position="108"/>
        <end position="132"/>
    </location>
</feature>
<feature type="transmembrane region" description="Helical" evidence="1">
    <location>
        <begin position="152"/>
        <end position="175"/>
    </location>
</feature>
<dbReference type="OMA" id="WIYAEFV"/>
<reference evidence="2 3" key="1">
    <citation type="journal article" date="2014" name="BMC Genomics">
        <title>Genome sequencing of four Aureobasidium pullulans varieties: biotechnological potential, stress tolerance, and description of new species.</title>
        <authorList>
            <person name="Gostin Ar C."/>
            <person name="Ohm R.A."/>
            <person name="Kogej T."/>
            <person name="Sonjak S."/>
            <person name="Turk M."/>
            <person name="Zajc J."/>
            <person name="Zalar P."/>
            <person name="Grube M."/>
            <person name="Sun H."/>
            <person name="Han J."/>
            <person name="Sharma A."/>
            <person name="Chiniquy J."/>
            <person name="Ngan C.Y."/>
            <person name="Lipzen A."/>
            <person name="Barry K."/>
            <person name="Grigoriev I.V."/>
            <person name="Gunde-Cimerman N."/>
        </authorList>
    </citation>
    <scope>NUCLEOTIDE SEQUENCE [LARGE SCALE GENOMIC DNA]</scope>
    <source>
        <strain evidence="2 3">EXF-2481</strain>
    </source>
</reference>
<feature type="transmembrane region" description="Helical" evidence="1">
    <location>
        <begin position="81"/>
        <end position="101"/>
    </location>
</feature>
<gene>
    <name evidence="2" type="ORF">AUEXF2481DRAFT_30767</name>
</gene>
<dbReference type="PANTHER" id="PTHR42083">
    <property type="entry name" value="MARVEL DOMAIN-CONTAINING PROTEIN"/>
    <property type="match status" value="1"/>
</dbReference>
<sequence>MPSTSRIQQRAAIAQYWHSTGFTGTIARAALRTTQFLISVILLGIYGNDLSHFPSSFASTTNASKTTSSQDGIDVPTRTNWIFALVVALLSALTCVLHCFLTVKRLGWIFWDLVLCVLYAALAGVFGIVYLGSVAEMDLAATQSLDAMRAGVAFAVLGMACWLVSFVQGVSWCCVSRRVTRRVDEGEGVEIGRIRKGSDNMDGEDV</sequence>
<keyword evidence="1" id="KW-0812">Transmembrane</keyword>
<dbReference type="OrthoDB" id="5363290at2759"/>
<keyword evidence="1" id="KW-0472">Membrane</keyword>
<feature type="transmembrane region" description="Helical" evidence="1">
    <location>
        <begin position="29"/>
        <end position="47"/>
    </location>
</feature>
<keyword evidence="3" id="KW-1185">Reference proteome</keyword>
<name>A0A074Y912_AURSE</name>
<dbReference type="EMBL" id="KL584763">
    <property type="protein sequence ID" value="KEQ94230.1"/>
    <property type="molecule type" value="Genomic_DNA"/>
</dbReference>
<evidence type="ECO:0000313" key="2">
    <source>
        <dbReference type="EMBL" id="KEQ94230.1"/>
    </source>
</evidence>
<keyword evidence="1" id="KW-1133">Transmembrane helix</keyword>